<organism evidence="2 3">
    <name type="scientific">Heterodera schachtii</name>
    <name type="common">Sugarbeet cyst nematode worm</name>
    <name type="synonym">Tylenchus schachtii</name>
    <dbReference type="NCBI Taxonomy" id="97005"/>
    <lineage>
        <taxon>Eukaryota</taxon>
        <taxon>Metazoa</taxon>
        <taxon>Ecdysozoa</taxon>
        <taxon>Nematoda</taxon>
        <taxon>Chromadorea</taxon>
        <taxon>Rhabditida</taxon>
        <taxon>Tylenchina</taxon>
        <taxon>Tylenchomorpha</taxon>
        <taxon>Tylenchoidea</taxon>
        <taxon>Heteroderidae</taxon>
        <taxon>Heteroderinae</taxon>
        <taxon>Heterodera</taxon>
    </lineage>
</organism>
<proteinExistence type="predicted"/>
<gene>
    <name evidence="2" type="ORF">niasHS_018052</name>
</gene>
<protein>
    <submittedName>
        <fullName evidence="2">Uncharacterized protein</fullName>
    </submittedName>
</protein>
<dbReference type="Proteomes" id="UP001620645">
    <property type="component" value="Unassembled WGS sequence"/>
</dbReference>
<name>A0ABD2HSB0_HETSC</name>
<keyword evidence="3" id="KW-1185">Reference proteome</keyword>
<comment type="caution">
    <text evidence="2">The sequence shown here is derived from an EMBL/GenBank/DDBJ whole genome shotgun (WGS) entry which is preliminary data.</text>
</comment>
<reference evidence="2 3" key="1">
    <citation type="submission" date="2024-10" db="EMBL/GenBank/DDBJ databases">
        <authorList>
            <person name="Kim D."/>
        </authorList>
    </citation>
    <scope>NUCLEOTIDE SEQUENCE [LARGE SCALE GENOMIC DNA]</scope>
    <source>
        <strain evidence="2">Taebaek</strain>
    </source>
</reference>
<dbReference type="AlphaFoldDB" id="A0ABD2HSB0"/>
<evidence type="ECO:0000313" key="2">
    <source>
        <dbReference type="EMBL" id="KAL3069327.1"/>
    </source>
</evidence>
<dbReference type="EMBL" id="JBICCN010000429">
    <property type="protein sequence ID" value="KAL3069327.1"/>
    <property type="molecule type" value="Genomic_DNA"/>
</dbReference>
<sequence length="115" mass="12945">MDNTLPMNAETKDKAGVYLTELAGRMLPRFEEENNKKMTTIADPRTKSRGRTDSKTREKYTRNEFEALLEMFLGGPMSEGVLTGPINLDGLISDINQAYNITCLLVRTQFVVVLV</sequence>
<dbReference type="Gene3D" id="1.20.58.760">
    <property type="entry name" value="Peptidase M41"/>
    <property type="match status" value="1"/>
</dbReference>
<evidence type="ECO:0000313" key="3">
    <source>
        <dbReference type="Proteomes" id="UP001620645"/>
    </source>
</evidence>
<evidence type="ECO:0000256" key="1">
    <source>
        <dbReference type="SAM" id="MobiDB-lite"/>
    </source>
</evidence>
<feature type="region of interest" description="Disordered" evidence="1">
    <location>
        <begin position="33"/>
        <end position="59"/>
    </location>
</feature>
<accession>A0ABD2HSB0</accession>
<dbReference type="InterPro" id="IPR037219">
    <property type="entry name" value="Peptidase_M41-like"/>
</dbReference>
<feature type="compositionally biased region" description="Basic and acidic residues" evidence="1">
    <location>
        <begin position="44"/>
        <end position="59"/>
    </location>
</feature>